<dbReference type="Proteomes" id="UP001437256">
    <property type="component" value="Unassembled WGS sequence"/>
</dbReference>
<dbReference type="InterPro" id="IPR001810">
    <property type="entry name" value="F-box_dom"/>
</dbReference>
<feature type="domain" description="F-box" evidence="1">
    <location>
        <begin position="96"/>
        <end position="148"/>
    </location>
</feature>
<dbReference type="Pfam" id="PF12937">
    <property type="entry name" value="F-box-like"/>
    <property type="match status" value="1"/>
</dbReference>
<dbReference type="Gene3D" id="3.80.10.10">
    <property type="entry name" value="Ribonuclease Inhibitor"/>
    <property type="match status" value="1"/>
</dbReference>
<evidence type="ECO:0000259" key="1">
    <source>
        <dbReference type="Pfam" id="PF12937"/>
    </source>
</evidence>
<proteinExistence type="predicted"/>
<evidence type="ECO:0000313" key="3">
    <source>
        <dbReference type="Proteomes" id="UP001437256"/>
    </source>
</evidence>
<protein>
    <recommendedName>
        <fullName evidence="1">F-box domain-containing protein</fullName>
    </recommendedName>
</protein>
<dbReference type="EMBL" id="JBBXMP010000001">
    <property type="protein sequence ID" value="KAL0072530.1"/>
    <property type="molecule type" value="Genomic_DNA"/>
</dbReference>
<evidence type="ECO:0000313" key="2">
    <source>
        <dbReference type="EMBL" id="KAL0072530.1"/>
    </source>
</evidence>
<organism evidence="2 3">
    <name type="scientific">Marasmius tenuissimus</name>
    <dbReference type="NCBI Taxonomy" id="585030"/>
    <lineage>
        <taxon>Eukaryota</taxon>
        <taxon>Fungi</taxon>
        <taxon>Dikarya</taxon>
        <taxon>Basidiomycota</taxon>
        <taxon>Agaricomycotina</taxon>
        <taxon>Agaricomycetes</taxon>
        <taxon>Agaricomycetidae</taxon>
        <taxon>Agaricales</taxon>
        <taxon>Marasmiineae</taxon>
        <taxon>Marasmiaceae</taxon>
        <taxon>Marasmius</taxon>
    </lineage>
</organism>
<dbReference type="InterPro" id="IPR032675">
    <property type="entry name" value="LRR_dom_sf"/>
</dbReference>
<dbReference type="PANTHER" id="PTHR38926:SF5">
    <property type="entry name" value="F-BOX AND LEUCINE-RICH REPEAT PROTEIN 6"/>
    <property type="match status" value="1"/>
</dbReference>
<accession>A0ABR3AG52</accession>
<dbReference type="Gene3D" id="1.20.1280.50">
    <property type="match status" value="1"/>
</dbReference>
<name>A0ABR3AG52_9AGAR</name>
<comment type="caution">
    <text evidence="2">The sequence shown here is derived from an EMBL/GenBank/DDBJ whole genome shotgun (WGS) entry which is preliminary data.</text>
</comment>
<keyword evidence="3" id="KW-1185">Reference proteome</keyword>
<dbReference type="SUPFAM" id="SSF81383">
    <property type="entry name" value="F-box domain"/>
    <property type="match status" value="1"/>
</dbReference>
<gene>
    <name evidence="2" type="ORF">AAF712_000293</name>
</gene>
<dbReference type="InterPro" id="IPR036047">
    <property type="entry name" value="F-box-like_dom_sf"/>
</dbReference>
<dbReference type="PANTHER" id="PTHR38926">
    <property type="entry name" value="F-BOX DOMAIN CONTAINING PROTEIN, EXPRESSED"/>
    <property type="match status" value="1"/>
</dbReference>
<dbReference type="SUPFAM" id="SSF52047">
    <property type="entry name" value="RNI-like"/>
    <property type="match status" value="1"/>
</dbReference>
<sequence>METNAKAYSSTWVTTPTSIYSFSRPSRELGLPFRNAVTDFDQRVIKQILIDGDEELKKCEMELNRLNAAIIGVQSRRAGIQREMESYQALLSPVQKMPTEILTEIFMLCARDIENSDGMGDIMMISMVCGRWRELAFSVPALWSHIDMSIGHSPKDDGHYHRLRRYVETFLERSRNSQLTLNLAWEAVHSFDSDMSVDEESVASIFGALRMNSDRVRVFYFNVLAFIRYEPILRRLMTSYSSLEHLDFSFFYCGEDEELADISFFDSATALRSFSYRSHVGWKMKSHFPWHQLHRLVIQDAYARKLLPILAMCNNLRHLELSDVDDDLEEGTHSGHILLPNLQLLAVSAADEALFSSALGHLTVPKLESFKIRGLGGRLNSEEKFWTLASVRDLLTRSRCSITSLELHHVVLSEYDTISLFDATPELRFVKIVEAIAFDHREGRPRPLEGRRNHIVTPSFLRHLTSEFRARTASSSFLSKLKNLTLFVHRNDLDETSLLHAIASRWSGRGQTGYTPNTTSGTYSCSEFLRSVEVRLLTFEEGSSSLGDLPMLGCFKDAGLRITLGECNCYGLLRLLGKSLLD</sequence>
<reference evidence="2 3" key="1">
    <citation type="submission" date="2024-05" db="EMBL/GenBank/DDBJ databases">
        <title>A draft genome resource for the thread blight pathogen Marasmius tenuissimus strain MS-2.</title>
        <authorList>
            <person name="Yulfo-Soto G.E."/>
            <person name="Baruah I.K."/>
            <person name="Amoako-Attah I."/>
            <person name="Bukari Y."/>
            <person name="Meinhardt L.W."/>
            <person name="Bailey B.A."/>
            <person name="Cohen S.P."/>
        </authorList>
    </citation>
    <scope>NUCLEOTIDE SEQUENCE [LARGE SCALE GENOMIC DNA]</scope>
    <source>
        <strain evidence="2 3">MS-2</strain>
    </source>
</reference>